<evidence type="ECO:0000313" key="3">
    <source>
        <dbReference type="Proteomes" id="UP001303046"/>
    </source>
</evidence>
<evidence type="ECO:0000256" key="1">
    <source>
        <dbReference type="SAM" id="MobiDB-lite"/>
    </source>
</evidence>
<dbReference type="Proteomes" id="UP001303046">
    <property type="component" value="Unassembled WGS sequence"/>
</dbReference>
<dbReference type="EMBL" id="JAVFWL010000002">
    <property type="protein sequence ID" value="KAK6737329.1"/>
    <property type="molecule type" value="Genomic_DNA"/>
</dbReference>
<reference evidence="2 3" key="1">
    <citation type="submission" date="2023-08" db="EMBL/GenBank/DDBJ databases">
        <title>A Necator americanus chromosomal reference genome.</title>
        <authorList>
            <person name="Ilik V."/>
            <person name="Petrzelkova K.J."/>
            <person name="Pardy F."/>
            <person name="Fuh T."/>
            <person name="Niatou-Singa F.S."/>
            <person name="Gouil Q."/>
            <person name="Baker L."/>
            <person name="Ritchie M.E."/>
            <person name="Jex A.R."/>
            <person name="Gazzola D."/>
            <person name="Li H."/>
            <person name="Toshio Fujiwara R."/>
            <person name="Zhan B."/>
            <person name="Aroian R.V."/>
            <person name="Pafco B."/>
            <person name="Schwarz E.M."/>
        </authorList>
    </citation>
    <scope>NUCLEOTIDE SEQUENCE [LARGE SCALE GENOMIC DNA]</scope>
    <source>
        <strain evidence="2 3">Aroian</strain>
        <tissue evidence="2">Whole animal</tissue>
    </source>
</reference>
<feature type="region of interest" description="Disordered" evidence="1">
    <location>
        <begin position="17"/>
        <end position="38"/>
    </location>
</feature>
<accession>A0ABR1CFU6</accession>
<protein>
    <submittedName>
        <fullName evidence="2">Uncharacterized protein</fullName>
    </submittedName>
</protein>
<gene>
    <name evidence="2" type="primary">Necator_chrII.g7599</name>
    <name evidence="2" type="ORF">RB195_019805</name>
</gene>
<comment type="caution">
    <text evidence="2">The sequence shown here is derived from an EMBL/GenBank/DDBJ whole genome shotgun (WGS) entry which is preliminary data.</text>
</comment>
<evidence type="ECO:0000313" key="2">
    <source>
        <dbReference type="EMBL" id="KAK6737329.1"/>
    </source>
</evidence>
<organism evidence="2 3">
    <name type="scientific">Necator americanus</name>
    <name type="common">Human hookworm</name>
    <dbReference type="NCBI Taxonomy" id="51031"/>
    <lineage>
        <taxon>Eukaryota</taxon>
        <taxon>Metazoa</taxon>
        <taxon>Ecdysozoa</taxon>
        <taxon>Nematoda</taxon>
        <taxon>Chromadorea</taxon>
        <taxon>Rhabditida</taxon>
        <taxon>Rhabditina</taxon>
        <taxon>Rhabditomorpha</taxon>
        <taxon>Strongyloidea</taxon>
        <taxon>Ancylostomatidae</taxon>
        <taxon>Bunostominae</taxon>
        <taxon>Necator</taxon>
    </lineage>
</organism>
<proteinExistence type="predicted"/>
<name>A0ABR1CFU6_NECAM</name>
<sequence length="153" mass="17237">MLIKWLIKCTRHAKRKGTPNFASEEETVPVKTSNPHPINMPTTYEPNLLICATFGTSNKDNRVRRHQTVREETTPPFPSPYMKLGKNCSLEHATVEELVGMVSSSTQEEMNIESKARIGHLRMRGCGSTSALTVYSPTSSYEEENVEAFYVDL</sequence>
<keyword evidence="3" id="KW-1185">Reference proteome</keyword>